<accession>A0A8J2LEE8</accession>
<feature type="compositionally biased region" description="Polar residues" evidence="2">
    <location>
        <begin position="71"/>
        <end position="80"/>
    </location>
</feature>
<name>A0A8J2LEE8_9HEXA</name>
<feature type="compositionally biased region" description="Polar residues" evidence="2">
    <location>
        <begin position="142"/>
        <end position="152"/>
    </location>
</feature>
<feature type="region of interest" description="Disordered" evidence="2">
    <location>
        <begin position="138"/>
        <end position="186"/>
    </location>
</feature>
<keyword evidence="4" id="KW-1185">Reference proteome</keyword>
<feature type="compositionally biased region" description="Low complexity" evidence="2">
    <location>
        <begin position="58"/>
        <end position="70"/>
    </location>
</feature>
<evidence type="ECO:0000256" key="2">
    <source>
        <dbReference type="SAM" id="MobiDB-lite"/>
    </source>
</evidence>
<feature type="region of interest" description="Disordered" evidence="2">
    <location>
        <begin position="1"/>
        <end position="81"/>
    </location>
</feature>
<dbReference type="PANTHER" id="PTHR23035">
    <property type="entry name" value="CILIA- AND FLAGELLA-ASSOCIATED PROTEIN 97-RELATED"/>
    <property type="match status" value="1"/>
</dbReference>
<proteinExistence type="inferred from homology"/>
<organism evidence="3 4">
    <name type="scientific">Allacma fusca</name>
    <dbReference type="NCBI Taxonomy" id="39272"/>
    <lineage>
        <taxon>Eukaryota</taxon>
        <taxon>Metazoa</taxon>
        <taxon>Ecdysozoa</taxon>
        <taxon>Arthropoda</taxon>
        <taxon>Hexapoda</taxon>
        <taxon>Collembola</taxon>
        <taxon>Symphypleona</taxon>
        <taxon>Sminthuridae</taxon>
        <taxon>Allacma</taxon>
    </lineage>
</organism>
<protein>
    <submittedName>
        <fullName evidence="3">Uncharacterized protein</fullName>
    </submittedName>
</protein>
<dbReference type="Proteomes" id="UP000708208">
    <property type="component" value="Unassembled WGS sequence"/>
</dbReference>
<dbReference type="OrthoDB" id="515313at2759"/>
<comment type="similarity">
    <text evidence="1">Belongs to the CFAP97 family.</text>
</comment>
<feature type="non-terminal residue" evidence="3">
    <location>
        <position position="1"/>
    </location>
</feature>
<comment type="caution">
    <text evidence="3">The sequence shown here is derived from an EMBL/GenBank/DDBJ whole genome shotgun (WGS) entry which is preliminary data.</text>
</comment>
<evidence type="ECO:0000313" key="4">
    <source>
        <dbReference type="Proteomes" id="UP000708208"/>
    </source>
</evidence>
<dbReference type="Pfam" id="PF13879">
    <property type="entry name" value="Hmw_CFAP97"/>
    <property type="match status" value="1"/>
</dbReference>
<feature type="region of interest" description="Disordered" evidence="2">
    <location>
        <begin position="298"/>
        <end position="320"/>
    </location>
</feature>
<sequence length="463" mass="50393">IETRRPPRSIHQPEVTRSVTTPEKEMAKQPVVGLGDVSFDPSLQTDEVDHDFFDNPASLPEPELPSMPSSRNPESQNDSSLKIGFPLAPIRIVTDSPVPCPDSNEMFSTGSLLACLNNPPTELSVEVNGSHLDYGSFRRNCSDNGNVNSPKSARNKKSKRQPRIKLFDISDSSSDESGGSDGSDEELNNFMEKYYNLLDVEDTDNSDITEVSPLSSLTVSPLPAFVGEVSGAEDSNHSLDGSSNNKYSGSHIFRSIAGADFPGIGMEKSVHESVAPVIPSIRQPLVINTGDAVGTNSFSGLFSESKDQNQNGDRSPSDSSCVSACGSTNISCASSISFTVSPKRSCCSSSTSSSCGSMGAKKSGRNFTFTPDQLKRIERENGILLKKILDVQRHSHHHHHLHHHGGHRGSHKNTAYRNMQCAATIARQKQQRKIDHDNLMLMKRLQTAKPSREIGEAFKNKNV</sequence>
<feature type="compositionally biased region" description="Basic residues" evidence="2">
    <location>
        <begin position="153"/>
        <end position="163"/>
    </location>
</feature>
<dbReference type="InterPro" id="IPR029488">
    <property type="entry name" value="Hmw/CFAP97"/>
</dbReference>
<dbReference type="AlphaFoldDB" id="A0A8J2LEE8"/>
<reference evidence="3" key="1">
    <citation type="submission" date="2021-06" db="EMBL/GenBank/DDBJ databases">
        <authorList>
            <person name="Hodson N. C."/>
            <person name="Mongue J. A."/>
            <person name="Jaron S. K."/>
        </authorList>
    </citation>
    <scope>NUCLEOTIDE SEQUENCE</scope>
</reference>
<dbReference type="EMBL" id="CAJVCH010554550">
    <property type="protein sequence ID" value="CAG7830152.1"/>
    <property type="molecule type" value="Genomic_DNA"/>
</dbReference>
<dbReference type="InterPro" id="IPR038791">
    <property type="entry name" value="Cfap97/Hemingway"/>
</dbReference>
<evidence type="ECO:0000313" key="3">
    <source>
        <dbReference type="EMBL" id="CAG7830152.1"/>
    </source>
</evidence>
<evidence type="ECO:0000256" key="1">
    <source>
        <dbReference type="ARBA" id="ARBA00008315"/>
    </source>
</evidence>
<gene>
    <name evidence="3" type="ORF">AFUS01_LOCUS39978</name>
</gene>